<keyword evidence="2 7" id="KW-0698">rRNA processing</keyword>
<keyword evidence="9" id="KW-0378">Hydrolase</keyword>
<keyword evidence="1 7" id="KW-0690">Ribosome biogenesis</keyword>
<dbReference type="SUPFAM" id="SSF52540">
    <property type="entry name" value="P-loop containing nucleoside triphosphate hydrolases"/>
    <property type="match status" value="1"/>
</dbReference>
<reference evidence="9 10" key="1">
    <citation type="journal article" date="2018" name="Mol. Biol. Evol.">
        <title>Broad Genomic Sampling Reveals a Smut Pathogenic Ancestry of the Fungal Clade Ustilaginomycotina.</title>
        <authorList>
            <person name="Kijpornyongpan T."/>
            <person name="Mondo S.J."/>
            <person name="Barry K."/>
            <person name="Sandor L."/>
            <person name="Lee J."/>
            <person name="Lipzen A."/>
            <person name="Pangilinan J."/>
            <person name="LaButti K."/>
            <person name="Hainaut M."/>
            <person name="Henrissat B."/>
            <person name="Grigoriev I.V."/>
            <person name="Spatafora J.W."/>
            <person name="Aime M.C."/>
        </authorList>
    </citation>
    <scope>NUCLEOTIDE SEQUENCE [LARGE SCALE GENOMIC DNA]</scope>
    <source>
        <strain evidence="9 10">MCA 5214</strain>
    </source>
</reference>
<feature type="region of interest" description="Disordered" evidence="8">
    <location>
        <begin position="1"/>
        <end position="41"/>
    </location>
</feature>
<keyword evidence="7" id="KW-0539">Nucleus</keyword>
<dbReference type="EMBL" id="KZ819669">
    <property type="protein sequence ID" value="PWN27129.1"/>
    <property type="molecule type" value="Genomic_DNA"/>
</dbReference>
<comment type="caution">
    <text evidence="7">Lacks conserved residue(s) required for the propagation of feature annotation.</text>
</comment>
<dbReference type="GO" id="GO:0005524">
    <property type="term" value="F:ATP binding"/>
    <property type="evidence" value="ECO:0007669"/>
    <property type="project" value="UniProtKB-KW"/>
</dbReference>
<dbReference type="GO" id="GO:0005634">
    <property type="term" value="C:nucleus"/>
    <property type="evidence" value="ECO:0007669"/>
    <property type="project" value="UniProtKB-SubCell"/>
</dbReference>
<keyword evidence="5 7" id="KW-0418">Kinase</keyword>
<evidence type="ECO:0000256" key="5">
    <source>
        <dbReference type="ARBA" id="ARBA00022777"/>
    </source>
</evidence>
<evidence type="ECO:0000256" key="7">
    <source>
        <dbReference type="HAMAP-Rule" id="MF_03173"/>
    </source>
</evidence>
<dbReference type="Proteomes" id="UP000245884">
    <property type="component" value="Unassembled WGS sequence"/>
</dbReference>
<evidence type="ECO:0000256" key="6">
    <source>
        <dbReference type="ARBA" id="ARBA00022840"/>
    </source>
</evidence>
<dbReference type="EC" id="2.7.4.3" evidence="7"/>
<dbReference type="Gene3D" id="3.40.50.300">
    <property type="entry name" value="P-loop containing nucleotide triphosphate hydrolases"/>
    <property type="match status" value="1"/>
</dbReference>
<feature type="binding site" evidence="7">
    <location>
        <position position="18"/>
    </location>
    <ligand>
        <name>ATP</name>
        <dbReference type="ChEBI" id="CHEBI:30616"/>
    </ligand>
</feature>
<evidence type="ECO:0000256" key="1">
    <source>
        <dbReference type="ARBA" id="ARBA00022517"/>
    </source>
</evidence>
<dbReference type="GO" id="GO:0005737">
    <property type="term" value="C:cytoplasm"/>
    <property type="evidence" value="ECO:0007669"/>
    <property type="project" value="UniProtKB-SubCell"/>
</dbReference>
<dbReference type="GO" id="GO:0042274">
    <property type="term" value="P:ribosomal small subunit biogenesis"/>
    <property type="evidence" value="ECO:0007669"/>
    <property type="project" value="UniProtKB-UniRule"/>
</dbReference>
<keyword evidence="6 7" id="KW-0067">ATP-binding</keyword>
<comment type="catalytic activity">
    <reaction evidence="7">
        <text>AMP + ATP = 2 ADP</text>
        <dbReference type="Rhea" id="RHEA:12973"/>
        <dbReference type="ChEBI" id="CHEBI:30616"/>
        <dbReference type="ChEBI" id="CHEBI:456215"/>
        <dbReference type="ChEBI" id="CHEBI:456216"/>
        <dbReference type="EC" id="2.7.4.3"/>
    </reaction>
</comment>
<gene>
    <name evidence="9" type="ORF">BDZ90DRAFT_253118</name>
</gene>
<evidence type="ECO:0000313" key="10">
    <source>
        <dbReference type="Proteomes" id="UP000245884"/>
    </source>
</evidence>
<feature type="binding site" evidence="7">
    <location>
        <position position="17"/>
    </location>
    <ligand>
        <name>ATP</name>
        <dbReference type="ChEBI" id="CHEBI:30616"/>
    </ligand>
</feature>
<keyword evidence="3 7" id="KW-0808">Transferase</keyword>
<dbReference type="AlphaFoldDB" id="A0A316UPB1"/>
<feature type="region of interest" description="LID" evidence="7">
    <location>
        <begin position="146"/>
        <end position="156"/>
    </location>
</feature>
<feature type="binding site" evidence="7">
    <location>
        <position position="20"/>
    </location>
    <ligand>
        <name>ATP</name>
        <dbReference type="ChEBI" id="CHEBI:30616"/>
    </ligand>
</feature>
<evidence type="ECO:0000256" key="2">
    <source>
        <dbReference type="ARBA" id="ARBA00022552"/>
    </source>
</evidence>
<feature type="binding site" evidence="7">
    <location>
        <position position="19"/>
    </location>
    <ligand>
        <name>ATP</name>
        <dbReference type="ChEBI" id="CHEBI:30616"/>
    </ligand>
</feature>
<protein>
    <recommendedName>
        <fullName evidence="7">Adenylate kinase isoenzyme 6 homolog</fullName>
        <shortName evidence="7">AK6</shortName>
        <ecNumber evidence="7">2.7.4.3</ecNumber>
    </recommendedName>
    <alternativeName>
        <fullName evidence="7">Dual activity adenylate kinase/ATPase</fullName>
        <shortName evidence="7">AK/ATPase</shortName>
    </alternativeName>
</protein>
<dbReference type="InterPro" id="IPR027417">
    <property type="entry name" value="P-loop_NTPase"/>
</dbReference>
<evidence type="ECO:0000256" key="8">
    <source>
        <dbReference type="SAM" id="MobiDB-lite"/>
    </source>
</evidence>
<dbReference type="GO" id="GO:0004017">
    <property type="term" value="F:AMP kinase activity"/>
    <property type="evidence" value="ECO:0007669"/>
    <property type="project" value="UniProtKB-UniRule"/>
</dbReference>
<comment type="subunit">
    <text evidence="7">Interacts with small ribosomal subunit protein uS11. Not a structural component of 43S pre-ribosomes, but transiently interacts with them by binding to uS11.</text>
</comment>
<comment type="function">
    <text evidence="7">Broad-specificity nucleoside monophosphate (NMP) kinase that catalyzes the reversible transfer of the terminal phosphate group between nucleoside triphosphates and monophosphates. Has also ATPase activity. Involved in the late cytoplasmic maturation steps of the 40S ribosomal particles, specifically 18S rRNA maturation. While NMP activity is not required for ribosome maturation, ATPase activity is. Associates transiently with small ribosomal subunit protein uS11. ATP hydrolysis breaks the interaction with uS11. May temporarily remove uS11 from the ribosome to enable a conformational change of the ribosomal RNA that is needed for the final maturation step of the small ribosomal subunit. Its NMP activity may have a role in nuclear energy homeostasis.</text>
</comment>
<dbReference type="GeneID" id="37029607"/>
<name>A0A316UPB1_9BASI</name>
<accession>A0A316UPB1</accession>
<dbReference type="HAMAP" id="MF_00039">
    <property type="entry name" value="Adenylate_kinase_AK6"/>
    <property type="match status" value="1"/>
</dbReference>
<feature type="region of interest" description="Disordered" evidence="8">
    <location>
        <begin position="84"/>
        <end position="103"/>
    </location>
</feature>
<feature type="binding site" evidence="7">
    <location>
        <position position="147"/>
    </location>
    <ligand>
        <name>ATP</name>
        <dbReference type="ChEBI" id="CHEBI:30616"/>
    </ligand>
</feature>
<evidence type="ECO:0000313" key="9">
    <source>
        <dbReference type="EMBL" id="PWN27129.1"/>
    </source>
</evidence>
<dbReference type="PANTHER" id="PTHR12595:SF0">
    <property type="entry name" value="ADENYLATE KINASE ISOENZYME 6"/>
    <property type="match status" value="1"/>
</dbReference>
<dbReference type="InterPro" id="IPR020618">
    <property type="entry name" value="Adenyl_kinase_AK6"/>
</dbReference>
<comment type="subcellular location">
    <subcellularLocation>
        <location evidence="7">Cytoplasm</location>
    </subcellularLocation>
    <subcellularLocation>
        <location evidence="7">Nucleus</location>
    </subcellularLocation>
</comment>
<proteinExistence type="inferred from homology"/>
<dbReference type="Pfam" id="PF13238">
    <property type="entry name" value="AAA_18"/>
    <property type="match status" value="1"/>
</dbReference>
<comment type="catalytic activity">
    <reaction evidence="7">
        <text>ATP + H2O = ADP + phosphate + H(+)</text>
        <dbReference type="Rhea" id="RHEA:13065"/>
        <dbReference type="ChEBI" id="CHEBI:15377"/>
        <dbReference type="ChEBI" id="CHEBI:15378"/>
        <dbReference type="ChEBI" id="CHEBI:30616"/>
        <dbReference type="ChEBI" id="CHEBI:43474"/>
        <dbReference type="ChEBI" id="CHEBI:456216"/>
    </reaction>
</comment>
<evidence type="ECO:0000256" key="3">
    <source>
        <dbReference type="ARBA" id="ARBA00022679"/>
    </source>
</evidence>
<sequence length="214" mass="24301">MVRAYPNIVITGTPGTGKTSHSSLLASSWPSSSSGSSSSRPLRHINISDLCKTHPNLTTSYDAEWQSHEVDEDALLDHLEPLTGERAPEPEDEQDTKAAQAVKEDAEDRGGLVLDWHTCEVWPERWVDLVVVLRCDHEKLWKRLEKRNYPLAKIQENNDAEIMEVVLAEARDSYPAEAIVELKSEEAGDVEENVERIRSWIDAWREARGFKREE</sequence>
<keyword evidence="4 7" id="KW-0547">Nucleotide-binding</keyword>
<comment type="similarity">
    <text evidence="7">Belongs to the adenylate kinase family. AK6 subfamily.</text>
</comment>
<dbReference type="STRING" id="1569628.A0A316UPB1"/>
<evidence type="ECO:0000256" key="4">
    <source>
        <dbReference type="ARBA" id="ARBA00022741"/>
    </source>
</evidence>
<dbReference type="GO" id="GO:0006364">
    <property type="term" value="P:rRNA processing"/>
    <property type="evidence" value="ECO:0007669"/>
    <property type="project" value="UniProtKB-KW"/>
</dbReference>
<feature type="binding site" evidence="7">
    <location>
        <position position="15"/>
    </location>
    <ligand>
        <name>ATP</name>
        <dbReference type="ChEBI" id="CHEBI:30616"/>
    </ligand>
</feature>
<dbReference type="RefSeq" id="XP_025361741.1">
    <property type="nucleotide sequence ID" value="XM_025507784.1"/>
</dbReference>
<dbReference type="PANTHER" id="PTHR12595">
    <property type="entry name" value="POS9-ACTIVATING FACTOR FAP7-RELATED"/>
    <property type="match status" value="1"/>
</dbReference>
<dbReference type="OrthoDB" id="10251185at2759"/>
<keyword evidence="7" id="KW-0963">Cytoplasm</keyword>
<keyword evidence="10" id="KW-1185">Reference proteome</keyword>
<feature type="compositionally biased region" description="Low complexity" evidence="8">
    <location>
        <begin position="20"/>
        <end position="39"/>
    </location>
</feature>
<dbReference type="GO" id="GO:0016887">
    <property type="term" value="F:ATP hydrolysis activity"/>
    <property type="evidence" value="ECO:0007669"/>
    <property type="project" value="UniProtKB-UniRule"/>
</dbReference>
<organism evidence="9 10">
    <name type="scientific">Jaminaea rosea</name>
    <dbReference type="NCBI Taxonomy" id="1569628"/>
    <lineage>
        <taxon>Eukaryota</taxon>
        <taxon>Fungi</taxon>
        <taxon>Dikarya</taxon>
        <taxon>Basidiomycota</taxon>
        <taxon>Ustilaginomycotina</taxon>
        <taxon>Exobasidiomycetes</taxon>
        <taxon>Microstromatales</taxon>
        <taxon>Microstromatales incertae sedis</taxon>
        <taxon>Jaminaea</taxon>
    </lineage>
</organism>